<keyword evidence="2" id="KW-1185">Reference proteome</keyword>
<dbReference type="AlphaFoldDB" id="A0A8H6X6J8"/>
<dbReference type="OrthoDB" id="3266391at2759"/>
<gene>
    <name evidence="1" type="ORF">MVEN_02201000</name>
</gene>
<reference evidence="1" key="1">
    <citation type="submission" date="2020-05" db="EMBL/GenBank/DDBJ databases">
        <title>Mycena genomes resolve the evolution of fungal bioluminescence.</title>
        <authorList>
            <person name="Tsai I.J."/>
        </authorList>
    </citation>
    <scope>NUCLEOTIDE SEQUENCE</scope>
    <source>
        <strain evidence="1">CCC161011</strain>
    </source>
</reference>
<organism evidence="1 2">
    <name type="scientific">Mycena venus</name>
    <dbReference type="NCBI Taxonomy" id="2733690"/>
    <lineage>
        <taxon>Eukaryota</taxon>
        <taxon>Fungi</taxon>
        <taxon>Dikarya</taxon>
        <taxon>Basidiomycota</taxon>
        <taxon>Agaricomycotina</taxon>
        <taxon>Agaricomycetes</taxon>
        <taxon>Agaricomycetidae</taxon>
        <taxon>Agaricales</taxon>
        <taxon>Marasmiineae</taxon>
        <taxon>Mycenaceae</taxon>
        <taxon>Mycena</taxon>
    </lineage>
</organism>
<proteinExistence type="predicted"/>
<sequence length="254" mass="28023">MRRRTIASRARLKSSSTTVKLRAVSVKLSPHADLLADASRTSLLALKESADAFPPLKATVCGVLAIWDVAERAKHAKSQAHDVAQRVQDILHVIADAVPDPSIISPPMLHSIQRFTQLLNPIRRDMEAMTRTGFLSRVFNLNRNECKLQEIRERLDNAHRDFMAASALRLEAQHNETHMELQKMAVATNTDLSKLLLSVRFQNVCSFFGRPLARKAASSGVIHSLLDGHPAFGNSNSDTSHGSFGFIAAESRKG</sequence>
<protein>
    <submittedName>
        <fullName evidence="1">Uncharacterized protein</fullName>
    </submittedName>
</protein>
<comment type="caution">
    <text evidence="1">The sequence shown here is derived from an EMBL/GenBank/DDBJ whole genome shotgun (WGS) entry which is preliminary data.</text>
</comment>
<name>A0A8H6X6J8_9AGAR</name>
<accession>A0A8H6X6J8</accession>
<dbReference type="Proteomes" id="UP000620124">
    <property type="component" value="Unassembled WGS sequence"/>
</dbReference>
<evidence type="ECO:0000313" key="2">
    <source>
        <dbReference type="Proteomes" id="UP000620124"/>
    </source>
</evidence>
<dbReference type="GO" id="GO:0007166">
    <property type="term" value="P:cell surface receptor signaling pathway"/>
    <property type="evidence" value="ECO:0007669"/>
    <property type="project" value="InterPro"/>
</dbReference>
<dbReference type="EMBL" id="JACAZI010000024">
    <property type="protein sequence ID" value="KAF7335475.1"/>
    <property type="molecule type" value="Genomic_DNA"/>
</dbReference>
<dbReference type="InterPro" id="IPR059179">
    <property type="entry name" value="MLKL-like_MCAfunc"/>
</dbReference>
<dbReference type="InterPro" id="IPR036537">
    <property type="entry name" value="Adaptor_Cbl_N_dom_sf"/>
</dbReference>
<dbReference type="Gene3D" id="1.20.930.20">
    <property type="entry name" value="Adaptor protein Cbl, N-terminal domain"/>
    <property type="match status" value="1"/>
</dbReference>
<evidence type="ECO:0000313" key="1">
    <source>
        <dbReference type="EMBL" id="KAF7335475.1"/>
    </source>
</evidence>
<dbReference type="CDD" id="cd21037">
    <property type="entry name" value="MLKL_NTD"/>
    <property type="match status" value="1"/>
</dbReference>